<feature type="region of interest" description="Disordered" evidence="7">
    <location>
        <begin position="538"/>
        <end position="562"/>
    </location>
</feature>
<dbReference type="InterPro" id="IPR020846">
    <property type="entry name" value="MFS_dom"/>
</dbReference>
<dbReference type="Gene3D" id="1.20.1250.20">
    <property type="entry name" value="MFS general substrate transporter like domains"/>
    <property type="match status" value="2"/>
</dbReference>
<comment type="caution">
    <text evidence="10">The sequence shown here is derived from an EMBL/GenBank/DDBJ whole genome shotgun (WGS) entry which is preliminary data.</text>
</comment>
<dbReference type="SUPFAM" id="SSF103473">
    <property type="entry name" value="MFS general substrate transporter"/>
    <property type="match status" value="1"/>
</dbReference>
<dbReference type="Proteomes" id="UP000198287">
    <property type="component" value="Unassembled WGS sequence"/>
</dbReference>
<sequence length="562" mass="61394">MGDSQKVNSINYLKDNEKVSNVAENDDTLDDFDDSFESTRTTSGETLPLLDSQGTNNVPPEEVIKRPKALMASCGLMATYAMRFNMAIAITAMIKSDPMQGSSADGTRNDSASGVCVYPEDALGNKSESSALLEEYGEGEFEWNENQQAMVLSSFFWGYILTQIPGGWVVSKVGGKWPFGLGLALSGLMTLLTPIAARTNVGMLLYCRIIEGLGQGFIFPALLEILAAWSPPNERSFLSSMAYSGCEFGAALSMITSGYLIRWAGGWTSVFYFSGGVTMLWFILWIYLVYDTPEEHPRISWQEQKYIRQSIGTSTAERPDQMPFKAILTSGPVWAIAIIEFCHGWGLYTLLIELPTYFKTVLDFSMENNSWLSAAPSLAKWTFSNCITIIADICISKKLARKMVVRKTCHIIAEVGAALALVGASLVGCSRTSAVILLTTAVGVSGGVCASYIPNQVEIGPNYAGLVMGFTNTVGNLAGFLVSAVAGSLTRGHPTDQHRWRSVFFISAAIYLVSAFIFVAFATDKEQWWNRRKIVEPTDTPGQTAYENKEKGDASTVAKRQS</sequence>
<evidence type="ECO:0000256" key="3">
    <source>
        <dbReference type="ARBA" id="ARBA00022692"/>
    </source>
</evidence>
<evidence type="ECO:0000256" key="4">
    <source>
        <dbReference type="ARBA" id="ARBA00022847"/>
    </source>
</evidence>
<dbReference type="CDD" id="cd17318">
    <property type="entry name" value="MFS_SLC17"/>
    <property type="match status" value="1"/>
</dbReference>
<keyword evidence="5 8" id="KW-1133">Transmembrane helix</keyword>
<feature type="compositionally biased region" description="Acidic residues" evidence="7">
    <location>
        <begin position="24"/>
        <end position="36"/>
    </location>
</feature>
<feature type="transmembrane region" description="Helical" evidence="8">
    <location>
        <begin position="465"/>
        <end position="490"/>
    </location>
</feature>
<evidence type="ECO:0000313" key="11">
    <source>
        <dbReference type="Proteomes" id="UP000198287"/>
    </source>
</evidence>
<feature type="transmembrane region" description="Helical" evidence="8">
    <location>
        <begin position="502"/>
        <end position="523"/>
    </location>
</feature>
<feature type="transmembrane region" description="Helical" evidence="8">
    <location>
        <begin position="203"/>
        <end position="229"/>
    </location>
</feature>
<evidence type="ECO:0000256" key="1">
    <source>
        <dbReference type="ARBA" id="ARBA00004141"/>
    </source>
</evidence>
<dbReference type="OMA" id="NCITIIA"/>
<evidence type="ECO:0000256" key="8">
    <source>
        <dbReference type="SAM" id="Phobius"/>
    </source>
</evidence>
<dbReference type="AlphaFoldDB" id="A0A226EJN7"/>
<dbReference type="InterPro" id="IPR050382">
    <property type="entry name" value="MFS_Na/Anion_cotransporter"/>
</dbReference>
<evidence type="ECO:0000256" key="2">
    <source>
        <dbReference type="ARBA" id="ARBA00022448"/>
    </source>
</evidence>
<keyword evidence="3 8" id="KW-0812">Transmembrane</keyword>
<feature type="transmembrane region" description="Helical" evidence="8">
    <location>
        <begin position="149"/>
        <end position="170"/>
    </location>
</feature>
<evidence type="ECO:0000313" key="10">
    <source>
        <dbReference type="EMBL" id="OXA57337.1"/>
    </source>
</evidence>
<evidence type="ECO:0000256" key="7">
    <source>
        <dbReference type="SAM" id="MobiDB-lite"/>
    </source>
</evidence>
<dbReference type="PROSITE" id="PS50850">
    <property type="entry name" value="MFS"/>
    <property type="match status" value="1"/>
</dbReference>
<dbReference type="GO" id="GO:0016020">
    <property type="term" value="C:membrane"/>
    <property type="evidence" value="ECO:0007669"/>
    <property type="project" value="UniProtKB-SubCell"/>
</dbReference>
<reference evidence="10 11" key="1">
    <citation type="submission" date="2015-12" db="EMBL/GenBank/DDBJ databases">
        <title>The genome of Folsomia candida.</title>
        <authorList>
            <person name="Faddeeva A."/>
            <person name="Derks M.F."/>
            <person name="Anvar Y."/>
            <person name="Smit S."/>
            <person name="Van Straalen N."/>
            <person name="Roelofs D."/>
        </authorList>
    </citation>
    <scope>NUCLEOTIDE SEQUENCE [LARGE SCALE GENOMIC DNA]</scope>
    <source>
        <strain evidence="10 11">VU population</strain>
        <tissue evidence="10">Whole body</tissue>
    </source>
</reference>
<feature type="transmembrane region" description="Helical" evidence="8">
    <location>
        <begin position="241"/>
        <end position="264"/>
    </location>
</feature>
<name>A0A226EJN7_FOLCA</name>
<keyword evidence="6 8" id="KW-0472">Membrane</keyword>
<dbReference type="GO" id="GO:0006820">
    <property type="term" value="P:monoatomic anion transport"/>
    <property type="evidence" value="ECO:0007669"/>
    <property type="project" value="TreeGrafter"/>
</dbReference>
<comment type="subcellular location">
    <subcellularLocation>
        <location evidence="1">Membrane</location>
        <topology evidence="1">Multi-pass membrane protein</topology>
    </subcellularLocation>
</comment>
<dbReference type="InterPro" id="IPR011701">
    <property type="entry name" value="MFS"/>
</dbReference>
<feature type="transmembrane region" description="Helical" evidence="8">
    <location>
        <begin position="434"/>
        <end position="453"/>
    </location>
</feature>
<feature type="region of interest" description="Disordered" evidence="7">
    <location>
        <begin position="21"/>
        <end position="60"/>
    </location>
</feature>
<keyword evidence="2" id="KW-0813">Transport</keyword>
<dbReference type="OrthoDB" id="2985014at2759"/>
<gene>
    <name evidence="10" type="ORF">Fcan01_07017</name>
</gene>
<feature type="domain" description="Major facilitator superfamily (MFS) profile" evidence="9">
    <location>
        <begin position="75"/>
        <end position="526"/>
    </location>
</feature>
<dbReference type="GO" id="GO:0015293">
    <property type="term" value="F:symporter activity"/>
    <property type="evidence" value="ECO:0007669"/>
    <property type="project" value="UniProtKB-KW"/>
</dbReference>
<keyword evidence="4" id="KW-0769">Symport</keyword>
<keyword evidence="11" id="KW-1185">Reference proteome</keyword>
<organism evidence="10 11">
    <name type="scientific">Folsomia candida</name>
    <name type="common">Springtail</name>
    <dbReference type="NCBI Taxonomy" id="158441"/>
    <lineage>
        <taxon>Eukaryota</taxon>
        <taxon>Metazoa</taxon>
        <taxon>Ecdysozoa</taxon>
        <taxon>Arthropoda</taxon>
        <taxon>Hexapoda</taxon>
        <taxon>Collembola</taxon>
        <taxon>Entomobryomorpha</taxon>
        <taxon>Isotomoidea</taxon>
        <taxon>Isotomidae</taxon>
        <taxon>Proisotominae</taxon>
        <taxon>Folsomia</taxon>
    </lineage>
</organism>
<protein>
    <submittedName>
        <fullName evidence="10">Sialin</fullName>
    </submittedName>
</protein>
<feature type="transmembrane region" description="Helical" evidence="8">
    <location>
        <begin position="408"/>
        <end position="428"/>
    </location>
</feature>
<accession>A0A226EJN7</accession>
<feature type="transmembrane region" description="Helical" evidence="8">
    <location>
        <begin position="270"/>
        <end position="290"/>
    </location>
</feature>
<dbReference type="InterPro" id="IPR036259">
    <property type="entry name" value="MFS_trans_sf"/>
</dbReference>
<feature type="transmembrane region" description="Helical" evidence="8">
    <location>
        <begin position="333"/>
        <end position="358"/>
    </location>
</feature>
<evidence type="ECO:0000256" key="6">
    <source>
        <dbReference type="ARBA" id="ARBA00023136"/>
    </source>
</evidence>
<feature type="transmembrane region" description="Helical" evidence="8">
    <location>
        <begin position="177"/>
        <end position="197"/>
    </location>
</feature>
<dbReference type="FunFam" id="1.20.1250.20:FF:000003">
    <property type="entry name" value="Solute carrier family 17 member 3"/>
    <property type="match status" value="1"/>
</dbReference>
<dbReference type="PANTHER" id="PTHR11662">
    <property type="entry name" value="SOLUTE CARRIER FAMILY 17"/>
    <property type="match status" value="1"/>
</dbReference>
<dbReference type="PANTHER" id="PTHR11662:SF457">
    <property type="entry name" value="MAJOR FACILITATOR SUPERFAMILY TRANSPORTER 3"/>
    <property type="match status" value="1"/>
</dbReference>
<proteinExistence type="predicted"/>
<dbReference type="EMBL" id="LNIX01000003">
    <property type="protein sequence ID" value="OXA57337.1"/>
    <property type="molecule type" value="Genomic_DNA"/>
</dbReference>
<dbReference type="Pfam" id="PF07690">
    <property type="entry name" value="MFS_1"/>
    <property type="match status" value="1"/>
</dbReference>
<evidence type="ECO:0000256" key="5">
    <source>
        <dbReference type="ARBA" id="ARBA00022989"/>
    </source>
</evidence>
<evidence type="ECO:0000259" key="9">
    <source>
        <dbReference type="PROSITE" id="PS50850"/>
    </source>
</evidence>